<dbReference type="EMBL" id="FNAK01000008">
    <property type="protein sequence ID" value="SDE63036.1"/>
    <property type="molecule type" value="Genomic_DNA"/>
</dbReference>
<dbReference type="STRING" id="637679.GCA_001550055_00930"/>
<dbReference type="GO" id="GO:0008168">
    <property type="term" value="F:methyltransferase activity"/>
    <property type="evidence" value="ECO:0007669"/>
    <property type="project" value="UniProtKB-KW"/>
</dbReference>
<organism evidence="3 4">
    <name type="scientific">Kordiimonas lacus</name>
    <dbReference type="NCBI Taxonomy" id="637679"/>
    <lineage>
        <taxon>Bacteria</taxon>
        <taxon>Pseudomonadati</taxon>
        <taxon>Pseudomonadota</taxon>
        <taxon>Alphaproteobacteria</taxon>
        <taxon>Kordiimonadales</taxon>
        <taxon>Kordiimonadaceae</taxon>
        <taxon>Kordiimonas</taxon>
    </lineage>
</organism>
<accession>A0A1G7EHY7</accession>
<evidence type="ECO:0000256" key="1">
    <source>
        <dbReference type="ARBA" id="ARBA00022763"/>
    </source>
</evidence>
<evidence type="ECO:0000313" key="3">
    <source>
        <dbReference type="EMBL" id="SDE63036.1"/>
    </source>
</evidence>
<keyword evidence="3" id="KW-0808">Transferase</keyword>
<dbReference type="InterPro" id="IPR036217">
    <property type="entry name" value="MethylDNA_cys_MeTrfase_DNAb"/>
</dbReference>
<dbReference type="GO" id="GO:0006281">
    <property type="term" value="P:DNA repair"/>
    <property type="evidence" value="ECO:0007669"/>
    <property type="project" value="InterPro"/>
</dbReference>
<keyword evidence="4" id="KW-1185">Reference proteome</keyword>
<sequence>MTRTYASFPAVYDLVREIPKGQVASYGMVASLLPGLTPRIVGFAMAATPTGQGIPWQRVINSAGKISDRDGAMRQRKRLADEGITFKKNGAVDWSAHRWQGPSEAWLEAAGVDFMDFLTIQASWPG</sequence>
<evidence type="ECO:0000313" key="4">
    <source>
        <dbReference type="Proteomes" id="UP000183685"/>
    </source>
</evidence>
<dbReference type="SUPFAM" id="SSF46767">
    <property type="entry name" value="Methylated DNA-protein cysteine methyltransferase, C-terminal domain"/>
    <property type="match status" value="1"/>
</dbReference>
<dbReference type="Pfam" id="PF01035">
    <property type="entry name" value="DNA_binding_1"/>
    <property type="match status" value="1"/>
</dbReference>
<proteinExistence type="predicted"/>
<dbReference type="InterPro" id="IPR052520">
    <property type="entry name" value="ATL_DNA_repair"/>
</dbReference>
<dbReference type="AlphaFoldDB" id="A0A1G7EHY7"/>
<dbReference type="PANTHER" id="PTHR42942">
    <property type="entry name" value="6-O-METHYLGUANINE DNA METHYLTRANSFERASE"/>
    <property type="match status" value="1"/>
</dbReference>
<keyword evidence="1" id="KW-0227">DNA damage</keyword>
<dbReference type="CDD" id="cd06445">
    <property type="entry name" value="ATase"/>
    <property type="match status" value="1"/>
</dbReference>
<evidence type="ECO:0000259" key="2">
    <source>
        <dbReference type="Pfam" id="PF01035"/>
    </source>
</evidence>
<reference evidence="3 4" key="1">
    <citation type="submission" date="2016-10" db="EMBL/GenBank/DDBJ databases">
        <authorList>
            <person name="de Groot N.N."/>
        </authorList>
    </citation>
    <scope>NUCLEOTIDE SEQUENCE [LARGE SCALE GENOMIC DNA]</scope>
    <source>
        <strain evidence="3 4">CGMCC 1.9109</strain>
    </source>
</reference>
<keyword evidence="3" id="KW-0489">Methyltransferase</keyword>
<dbReference type="OrthoDB" id="9802228at2"/>
<dbReference type="RefSeq" id="WP_068309293.1">
    <property type="nucleotide sequence ID" value="NZ_FNAK01000008.1"/>
</dbReference>
<dbReference type="Proteomes" id="UP000183685">
    <property type="component" value="Unassembled WGS sequence"/>
</dbReference>
<feature type="domain" description="Methylated-DNA-[protein]-cysteine S-methyltransferase DNA binding" evidence="2">
    <location>
        <begin position="10"/>
        <end position="84"/>
    </location>
</feature>
<dbReference type="PANTHER" id="PTHR42942:SF1">
    <property type="entry name" value="ALKYLTRANSFERASE-LIKE PROTEIN 1"/>
    <property type="match status" value="1"/>
</dbReference>
<dbReference type="Gene3D" id="1.10.10.10">
    <property type="entry name" value="Winged helix-like DNA-binding domain superfamily/Winged helix DNA-binding domain"/>
    <property type="match status" value="1"/>
</dbReference>
<dbReference type="InterPro" id="IPR036388">
    <property type="entry name" value="WH-like_DNA-bd_sf"/>
</dbReference>
<gene>
    <name evidence="3" type="ORF">SAMN04488071_3447</name>
</gene>
<dbReference type="GO" id="GO:0032259">
    <property type="term" value="P:methylation"/>
    <property type="evidence" value="ECO:0007669"/>
    <property type="project" value="UniProtKB-KW"/>
</dbReference>
<dbReference type="InterPro" id="IPR014048">
    <property type="entry name" value="MethylDNA_cys_MeTrfase_DNA-bd"/>
</dbReference>
<name>A0A1G7EHY7_9PROT</name>
<protein>
    <submittedName>
        <fullName evidence="3">Methylated-DNA-protein-cysteine methyltransferase related protein</fullName>
    </submittedName>
</protein>